<dbReference type="Pfam" id="PF25270">
    <property type="entry name" value="Khk"/>
    <property type="match status" value="1"/>
</dbReference>
<dbReference type="Gene3D" id="3.40.1190.20">
    <property type="match status" value="1"/>
</dbReference>
<keyword evidence="2" id="KW-1185">Reference proteome</keyword>
<protein>
    <submittedName>
        <fullName evidence="1">PfkB family carbohydrate kinase</fullName>
    </submittedName>
</protein>
<evidence type="ECO:0000313" key="2">
    <source>
        <dbReference type="Proteomes" id="UP001431532"/>
    </source>
</evidence>
<keyword evidence="1" id="KW-0808">Transferase</keyword>
<dbReference type="AlphaFoldDB" id="A0AAW6U3D9"/>
<evidence type="ECO:0000313" key="1">
    <source>
        <dbReference type="EMBL" id="MDI6452417.1"/>
    </source>
</evidence>
<dbReference type="SUPFAM" id="SSF53613">
    <property type="entry name" value="Ribokinase-like"/>
    <property type="match status" value="1"/>
</dbReference>
<proteinExistence type="predicted"/>
<accession>A0AAW6U3D9</accession>
<dbReference type="InterPro" id="IPR057621">
    <property type="entry name" value="Khk_prokaryotic"/>
</dbReference>
<organism evidence="1 2">
    <name type="scientific">Peloplasma aerotolerans</name>
    <dbReference type="NCBI Taxonomy" id="3044389"/>
    <lineage>
        <taxon>Bacteria</taxon>
        <taxon>Bacillati</taxon>
        <taxon>Mycoplasmatota</taxon>
        <taxon>Mollicutes</taxon>
        <taxon>Acholeplasmatales</taxon>
        <taxon>Acholeplasmataceae</taxon>
        <taxon>Peloplasma</taxon>
    </lineage>
</organism>
<keyword evidence="1" id="KW-0418">Kinase</keyword>
<reference evidence="1" key="1">
    <citation type="submission" date="2023-05" db="EMBL/GenBank/DDBJ databases">
        <title>Mariniplasma microaerophilum sp. nov., a novel anaerobic mollicute isolated from terrestrial mud volcano, Taman Peninsula, Russia.</title>
        <authorList>
            <person name="Khomyakova M.A."/>
            <person name="Merkel A.Y."/>
            <person name="Slobodkin A.I."/>
        </authorList>
    </citation>
    <scope>NUCLEOTIDE SEQUENCE</scope>
    <source>
        <strain evidence="1">M4Ah</strain>
    </source>
</reference>
<sequence>MSKKLELVKKLKQKDPKQLNMVIGLDGFVDEIIHLVDKWVDKDNYTRIETIGALATRIAKASGLSTNIELIPMQKKIGGNGPIMCNALAMHQPSITYIGALGAPHIDDVFKEMVNKVNVYSLAINGHTDALEFHDGKLMLGKMAYLNDITYEKLLDVVGESQLLNLLSNANMLATVNWSMIPNMTDLWNKLIIHILPQLPIHKNKPLFFVDLADPEKRENEDIIDALNVLKLFNSHFNVILGLNKKEAFDIGNVLGVYKTNETSDHLKDLSQALYNSLGIYGVVIHPVNKSCITIENTYYEELGPYVSNPKLTTGAGDNFNAGLTLGLMLGLSPDEALLMGMSTSGYYVRNAKSPTYKELIEFIELWDQNLI</sequence>
<gene>
    <name evidence="1" type="ORF">QJ521_02465</name>
</gene>
<name>A0AAW6U3D9_9MOLU</name>
<dbReference type="EMBL" id="JASCXW010000004">
    <property type="protein sequence ID" value="MDI6452417.1"/>
    <property type="molecule type" value="Genomic_DNA"/>
</dbReference>
<dbReference type="RefSeq" id="WP_282838832.1">
    <property type="nucleotide sequence ID" value="NZ_JASCXW010000004.1"/>
</dbReference>
<dbReference type="InterPro" id="IPR029056">
    <property type="entry name" value="Ribokinase-like"/>
</dbReference>
<dbReference type="GO" id="GO:0016301">
    <property type="term" value="F:kinase activity"/>
    <property type="evidence" value="ECO:0007669"/>
    <property type="project" value="UniProtKB-KW"/>
</dbReference>
<comment type="caution">
    <text evidence="1">The sequence shown here is derived from an EMBL/GenBank/DDBJ whole genome shotgun (WGS) entry which is preliminary data.</text>
</comment>
<dbReference type="Proteomes" id="UP001431532">
    <property type="component" value="Unassembled WGS sequence"/>
</dbReference>